<dbReference type="EMBL" id="UXSR01006553">
    <property type="protein sequence ID" value="VDD84539.1"/>
    <property type="molecule type" value="Genomic_DNA"/>
</dbReference>
<reference evidence="2 3" key="1">
    <citation type="submission" date="2018-10" db="EMBL/GenBank/DDBJ databases">
        <authorList>
            <consortium name="Pathogen Informatics"/>
        </authorList>
    </citation>
    <scope>NUCLEOTIDE SEQUENCE [LARGE SCALE GENOMIC DNA]</scope>
</reference>
<feature type="region of interest" description="Disordered" evidence="1">
    <location>
        <begin position="55"/>
        <end position="108"/>
    </location>
</feature>
<protein>
    <submittedName>
        <fullName evidence="2">Uncharacterized protein</fullName>
    </submittedName>
</protein>
<evidence type="ECO:0000313" key="3">
    <source>
        <dbReference type="Proteomes" id="UP000267029"/>
    </source>
</evidence>
<name>A0A0R3URN6_MESCO</name>
<accession>A0A0R3URN6</accession>
<keyword evidence="3" id="KW-1185">Reference proteome</keyword>
<evidence type="ECO:0000256" key="1">
    <source>
        <dbReference type="SAM" id="MobiDB-lite"/>
    </source>
</evidence>
<proteinExistence type="predicted"/>
<feature type="compositionally biased region" description="Polar residues" evidence="1">
    <location>
        <begin position="70"/>
        <end position="81"/>
    </location>
</feature>
<evidence type="ECO:0000313" key="2">
    <source>
        <dbReference type="EMBL" id="VDD84539.1"/>
    </source>
</evidence>
<dbReference type="Proteomes" id="UP000267029">
    <property type="component" value="Unassembled WGS sequence"/>
</dbReference>
<feature type="non-terminal residue" evidence="2">
    <location>
        <position position="1"/>
    </location>
</feature>
<sequence>SKQTCQQQSVVVAAPLASANPVPQPQLEPQELPELRALDIGSQWIEFETTGGGVSGASVGLASDEPTPLPSTTPQKATTARTEPRLSQALSASPYSHSTEGQSMLTAYPPHGIMSQQQRLHLYLQQQQQQVQQVDLSGRAGAMSPKSQQSPLPVVHDQTPVASGSGMLPSQQLTTMLPQEAATVVAPLALAASEERQRLVACIMRSGKTRNASGIDRPLRLCSMPTWSIPN</sequence>
<feature type="compositionally biased region" description="Polar residues" evidence="1">
    <location>
        <begin position="88"/>
        <end position="105"/>
    </location>
</feature>
<organism evidence="2 3">
    <name type="scientific">Mesocestoides corti</name>
    <name type="common">Flatworm</name>
    <dbReference type="NCBI Taxonomy" id="53468"/>
    <lineage>
        <taxon>Eukaryota</taxon>
        <taxon>Metazoa</taxon>
        <taxon>Spiralia</taxon>
        <taxon>Lophotrochozoa</taxon>
        <taxon>Platyhelminthes</taxon>
        <taxon>Cestoda</taxon>
        <taxon>Eucestoda</taxon>
        <taxon>Cyclophyllidea</taxon>
        <taxon>Mesocestoididae</taxon>
        <taxon>Mesocestoides</taxon>
    </lineage>
</organism>
<gene>
    <name evidence="2" type="ORF">MCOS_LOCUS10542</name>
</gene>
<dbReference type="STRING" id="53468.A0A0R3URN6"/>
<dbReference type="AlphaFoldDB" id="A0A0R3URN6"/>